<evidence type="ECO:0000313" key="2">
    <source>
        <dbReference type="EMBL" id="KAK5601962.1"/>
    </source>
</evidence>
<evidence type="ECO:0000313" key="3">
    <source>
        <dbReference type="Proteomes" id="UP001311232"/>
    </source>
</evidence>
<evidence type="ECO:0000256" key="1">
    <source>
        <dbReference type="SAM" id="MobiDB-lite"/>
    </source>
</evidence>
<gene>
    <name evidence="2" type="ORF">CRENBAI_018397</name>
</gene>
<proteinExistence type="predicted"/>
<sequence>MEVGLNSATLTARLSDHPVSYTVTGNDVSRLRGCPTGSASHETPSKMFHPPLHRYLCTTRQMISLPPSAGADLAHAGTPPTLSEGVPLSSPASHIPVFTIRIGRDVCPMV</sequence>
<dbReference type="AlphaFoldDB" id="A0AAV9QYX4"/>
<organism evidence="2 3">
    <name type="scientific">Crenichthys baileyi</name>
    <name type="common">White River springfish</name>
    <dbReference type="NCBI Taxonomy" id="28760"/>
    <lineage>
        <taxon>Eukaryota</taxon>
        <taxon>Metazoa</taxon>
        <taxon>Chordata</taxon>
        <taxon>Craniata</taxon>
        <taxon>Vertebrata</taxon>
        <taxon>Euteleostomi</taxon>
        <taxon>Actinopterygii</taxon>
        <taxon>Neopterygii</taxon>
        <taxon>Teleostei</taxon>
        <taxon>Neoteleostei</taxon>
        <taxon>Acanthomorphata</taxon>
        <taxon>Ovalentaria</taxon>
        <taxon>Atherinomorphae</taxon>
        <taxon>Cyprinodontiformes</taxon>
        <taxon>Goodeidae</taxon>
        <taxon>Crenichthys</taxon>
    </lineage>
</organism>
<keyword evidence="3" id="KW-1185">Reference proteome</keyword>
<dbReference type="Proteomes" id="UP001311232">
    <property type="component" value="Unassembled WGS sequence"/>
</dbReference>
<dbReference type="EMBL" id="JAHHUM010002637">
    <property type="protein sequence ID" value="KAK5601962.1"/>
    <property type="molecule type" value="Genomic_DNA"/>
</dbReference>
<reference evidence="2 3" key="1">
    <citation type="submission" date="2021-06" db="EMBL/GenBank/DDBJ databases">
        <authorList>
            <person name="Palmer J.M."/>
        </authorList>
    </citation>
    <scope>NUCLEOTIDE SEQUENCE [LARGE SCALE GENOMIC DNA]</scope>
    <source>
        <strain evidence="2 3">MEX-2019</strain>
        <tissue evidence="2">Muscle</tissue>
    </source>
</reference>
<name>A0AAV9QYX4_9TELE</name>
<feature type="region of interest" description="Disordered" evidence="1">
    <location>
        <begin position="68"/>
        <end position="88"/>
    </location>
</feature>
<accession>A0AAV9QYX4</accession>
<comment type="caution">
    <text evidence="2">The sequence shown here is derived from an EMBL/GenBank/DDBJ whole genome shotgun (WGS) entry which is preliminary data.</text>
</comment>
<protein>
    <submittedName>
        <fullName evidence="2">Uncharacterized protein</fullName>
    </submittedName>
</protein>